<keyword evidence="14" id="KW-1185">Reference proteome</keyword>
<keyword evidence="5" id="KW-0143">Chaperone</keyword>
<evidence type="ECO:0000256" key="10">
    <source>
        <dbReference type="SAM" id="MobiDB-lite"/>
    </source>
</evidence>
<keyword evidence="2 11" id="KW-0732">Signal</keyword>
<dbReference type="InterPro" id="IPR015391">
    <property type="entry name" value="SurA_N"/>
</dbReference>
<feature type="region of interest" description="Disordered" evidence="10">
    <location>
        <begin position="364"/>
        <end position="392"/>
    </location>
</feature>
<feature type="domain" description="PpiC" evidence="12">
    <location>
        <begin position="166"/>
        <end position="260"/>
    </location>
</feature>
<evidence type="ECO:0000256" key="8">
    <source>
        <dbReference type="ARBA" id="ARBA00031484"/>
    </source>
</evidence>
<dbReference type="Pfam" id="PF09312">
    <property type="entry name" value="SurA_N"/>
    <property type="match status" value="1"/>
</dbReference>
<reference evidence="14" key="1">
    <citation type="submission" date="2017-12" db="EMBL/GenBank/DDBJ databases">
        <title>Genomic analysis of Paracoccus sp. CBA4604.</title>
        <authorList>
            <person name="Roh S.W."/>
            <person name="Kim J.Y."/>
            <person name="Kim J.S."/>
        </authorList>
    </citation>
    <scope>NUCLEOTIDE SEQUENCE [LARGE SCALE GENOMIC DNA]</scope>
    <source>
        <strain evidence="14">CBA4604</strain>
    </source>
</reference>
<accession>A0A2K9MGA1</accession>
<sequence>MRQFLLSLTLGATLTGATLTPVQAQDFSAVVYVNNSVVTRYEVQQRMRFMAVLNSAETSAEAAEKALIEDRLRLEAARQIGVEVSDSGLEEGLSEFAGRAGLTTGEFIQVLERSGVERQAYRDFIKAGVAWREVVRQRILPTVSVSEAEVDQAMRRIVETPIVIAVLLSEIIIPIPPGQDEAIVDQAEAIAARSTSEGVFADAARRFSATPSAAQGGRLDWMQVANMPPTLRPILLGLRPGQVSPPLTIPGAVVLFYMRDTRGQLRPGASEQTLDFLTVTFPSMAEAQSAAAQARSCADLYTFANHLPDQQVVRQTASQNAIPTYTGVLLASLDENETSVVARGTGADVLMLCDRTPALLAGLDAGPVPTATSDGEASTPANPDALPERESVREQVFNRKINAAADAYLAEQRGDAVIRRP</sequence>
<evidence type="ECO:0000256" key="9">
    <source>
        <dbReference type="PROSITE-ProRule" id="PRU00278"/>
    </source>
</evidence>
<evidence type="ECO:0000256" key="7">
    <source>
        <dbReference type="ARBA" id="ARBA00030642"/>
    </source>
</evidence>
<keyword evidence="4 9" id="KW-0697">Rotamase</keyword>
<evidence type="ECO:0000256" key="3">
    <source>
        <dbReference type="ARBA" id="ARBA00022764"/>
    </source>
</evidence>
<dbReference type="Gene3D" id="1.10.4030.10">
    <property type="entry name" value="Porin chaperone SurA, peptide-binding domain"/>
    <property type="match status" value="1"/>
</dbReference>
<dbReference type="InterPro" id="IPR027304">
    <property type="entry name" value="Trigger_fact/SurA_dom_sf"/>
</dbReference>
<dbReference type="SUPFAM" id="SSF54534">
    <property type="entry name" value="FKBP-like"/>
    <property type="match status" value="1"/>
</dbReference>
<evidence type="ECO:0000256" key="4">
    <source>
        <dbReference type="ARBA" id="ARBA00023110"/>
    </source>
</evidence>
<dbReference type="Pfam" id="PF00639">
    <property type="entry name" value="Rotamase"/>
    <property type="match status" value="1"/>
</dbReference>
<dbReference type="Proteomes" id="UP000234882">
    <property type="component" value="Chromosome"/>
</dbReference>
<dbReference type="GO" id="GO:0003755">
    <property type="term" value="F:peptidyl-prolyl cis-trans isomerase activity"/>
    <property type="evidence" value="ECO:0007669"/>
    <property type="project" value="UniProtKB-KW"/>
</dbReference>
<feature type="compositionally biased region" description="Polar residues" evidence="10">
    <location>
        <begin position="370"/>
        <end position="381"/>
    </location>
</feature>
<dbReference type="InterPro" id="IPR050280">
    <property type="entry name" value="OMP_Chaperone_SurA"/>
</dbReference>
<proteinExistence type="predicted"/>
<dbReference type="Gene3D" id="3.10.50.40">
    <property type="match status" value="1"/>
</dbReference>
<dbReference type="KEGG" id="paru:CYR75_10585"/>
<evidence type="ECO:0000313" key="14">
    <source>
        <dbReference type="Proteomes" id="UP000234882"/>
    </source>
</evidence>
<protein>
    <recommendedName>
        <fullName evidence="1">Parvulin-like PPIase</fullName>
    </recommendedName>
    <alternativeName>
        <fullName evidence="7">Peptidyl-prolyl cis-trans isomerase plp</fullName>
    </alternativeName>
    <alternativeName>
        <fullName evidence="8">Rotamase plp</fullName>
    </alternativeName>
</protein>
<keyword evidence="3" id="KW-0574">Periplasm</keyword>
<evidence type="ECO:0000256" key="11">
    <source>
        <dbReference type="SAM" id="SignalP"/>
    </source>
</evidence>
<evidence type="ECO:0000256" key="1">
    <source>
        <dbReference type="ARBA" id="ARBA00018370"/>
    </source>
</evidence>
<gene>
    <name evidence="13" type="ORF">CYR75_10585</name>
</gene>
<dbReference type="OrthoDB" id="9791746at2"/>
<evidence type="ECO:0000256" key="5">
    <source>
        <dbReference type="ARBA" id="ARBA00023186"/>
    </source>
</evidence>
<organism evidence="13 14">
    <name type="scientific">Paracoccus jeotgali</name>
    <dbReference type="NCBI Taxonomy" id="2065379"/>
    <lineage>
        <taxon>Bacteria</taxon>
        <taxon>Pseudomonadati</taxon>
        <taxon>Pseudomonadota</taxon>
        <taxon>Alphaproteobacteria</taxon>
        <taxon>Rhodobacterales</taxon>
        <taxon>Paracoccaceae</taxon>
        <taxon>Paracoccus</taxon>
    </lineage>
</organism>
<feature type="chain" id="PRO_5014655790" description="Parvulin-like PPIase" evidence="11">
    <location>
        <begin position="25"/>
        <end position="421"/>
    </location>
</feature>
<evidence type="ECO:0000256" key="2">
    <source>
        <dbReference type="ARBA" id="ARBA00022729"/>
    </source>
</evidence>
<evidence type="ECO:0000256" key="6">
    <source>
        <dbReference type="ARBA" id="ARBA00023235"/>
    </source>
</evidence>
<feature type="signal peptide" evidence="11">
    <location>
        <begin position="1"/>
        <end position="24"/>
    </location>
</feature>
<dbReference type="PANTHER" id="PTHR47637:SF1">
    <property type="entry name" value="CHAPERONE SURA"/>
    <property type="match status" value="1"/>
</dbReference>
<evidence type="ECO:0000259" key="12">
    <source>
        <dbReference type="PROSITE" id="PS50198"/>
    </source>
</evidence>
<dbReference type="InterPro" id="IPR000297">
    <property type="entry name" value="PPIase_PpiC"/>
</dbReference>
<dbReference type="AlphaFoldDB" id="A0A2K9MGA1"/>
<evidence type="ECO:0000313" key="13">
    <source>
        <dbReference type="EMBL" id="AUM74668.1"/>
    </source>
</evidence>
<dbReference type="InterPro" id="IPR046357">
    <property type="entry name" value="PPIase_dom_sf"/>
</dbReference>
<keyword evidence="6 9" id="KW-0413">Isomerase</keyword>
<dbReference type="EMBL" id="CP025583">
    <property type="protein sequence ID" value="AUM74668.1"/>
    <property type="molecule type" value="Genomic_DNA"/>
</dbReference>
<dbReference type="SUPFAM" id="SSF109998">
    <property type="entry name" value="Triger factor/SurA peptide-binding domain-like"/>
    <property type="match status" value="1"/>
</dbReference>
<dbReference type="PROSITE" id="PS50198">
    <property type="entry name" value="PPIC_PPIASE_2"/>
    <property type="match status" value="1"/>
</dbReference>
<dbReference type="PANTHER" id="PTHR47637">
    <property type="entry name" value="CHAPERONE SURA"/>
    <property type="match status" value="1"/>
</dbReference>
<name>A0A2K9MGA1_9RHOB</name>